<dbReference type="Pfam" id="PF00196">
    <property type="entry name" value="GerE"/>
    <property type="match status" value="1"/>
</dbReference>
<dbReference type="Gene3D" id="3.30.450.80">
    <property type="entry name" value="Transcription factor LuxR-like, autoinducer-binding domain"/>
    <property type="match status" value="1"/>
</dbReference>
<dbReference type="PANTHER" id="PTHR44688">
    <property type="entry name" value="DNA-BINDING TRANSCRIPTIONAL ACTIVATOR DEVR_DOSR"/>
    <property type="match status" value="1"/>
</dbReference>
<dbReference type="InterPro" id="IPR000792">
    <property type="entry name" value="Tscrpt_reg_LuxR_C"/>
</dbReference>
<dbReference type="SMART" id="SM00421">
    <property type="entry name" value="HTH_LUXR"/>
    <property type="match status" value="1"/>
</dbReference>
<evidence type="ECO:0000313" key="5">
    <source>
        <dbReference type="EMBL" id="HAG2283776.1"/>
    </source>
</evidence>
<sequence>MKEVITEYLNSIKINDYSIIVVNAINEVSIQTNMSEAWRTAFISKKLYIHSDIFLKAKERILPCLWNACDSDNNDVKMLSDKYNIRSGLSFVMKIKSETIIFTLYFSEKNPNFIDCYEKNKASMLYNVMALFEQHYRRNSKYILTCREKNVMDCLKWGKTCSETGTILGISERTVRFHIRNILDKLDVTTTRYAVVKAIAEGLI</sequence>
<evidence type="ECO:0000256" key="3">
    <source>
        <dbReference type="ARBA" id="ARBA00023163"/>
    </source>
</evidence>
<evidence type="ECO:0000256" key="2">
    <source>
        <dbReference type="ARBA" id="ARBA00023125"/>
    </source>
</evidence>
<dbReference type="PRINTS" id="PR00038">
    <property type="entry name" value="HTHLUXR"/>
</dbReference>
<dbReference type="Pfam" id="PF03472">
    <property type="entry name" value="Autoind_bind"/>
    <property type="match status" value="1"/>
</dbReference>
<dbReference type="EMBL" id="DAAXRP010000015">
    <property type="protein sequence ID" value="HAG2283776.1"/>
    <property type="molecule type" value="Genomic_DNA"/>
</dbReference>
<dbReference type="InterPro" id="IPR036693">
    <property type="entry name" value="TF_LuxR_autoind-bd_dom_sf"/>
</dbReference>
<dbReference type="InterPro" id="IPR005143">
    <property type="entry name" value="TF_LuxR_autoind-bd_dom"/>
</dbReference>
<accession>A0A759YRB4</accession>
<organism evidence="5">
    <name type="scientific">Salmonella enterica</name>
    <name type="common">Salmonella choleraesuis</name>
    <dbReference type="NCBI Taxonomy" id="28901"/>
    <lineage>
        <taxon>Bacteria</taxon>
        <taxon>Pseudomonadati</taxon>
        <taxon>Pseudomonadota</taxon>
        <taxon>Gammaproteobacteria</taxon>
        <taxon>Enterobacterales</taxon>
        <taxon>Enterobacteriaceae</taxon>
        <taxon>Salmonella</taxon>
    </lineage>
</organism>
<keyword evidence="2" id="KW-0238">DNA-binding</keyword>
<dbReference type="PROSITE" id="PS50043">
    <property type="entry name" value="HTH_LUXR_2"/>
    <property type="match status" value="1"/>
</dbReference>
<dbReference type="PANTHER" id="PTHR44688:SF16">
    <property type="entry name" value="DNA-BINDING TRANSCRIPTIONAL ACTIVATOR DEVR_DOSR"/>
    <property type="match status" value="1"/>
</dbReference>
<dbReference type="InterPro" id="IPR016032">
    <property type="entry name" value="Sig_transdc_resp-reg_C-effctor"/>
</dbReference>
<protein>
    <submittedName>
        <fullName evidence="5">LuxR family transcriptional regulator</fullName>
    </submittedName>
</protein>
<feature type="domain" description="HTH luxR-type" evidence="4">
    <location>
        <begin position="137"/>
        <end position="202"/>
    </location>
</feature>
<dbReference type="SUPFAM" id="SSF46894">
    <property type="entry name" value="C-terminal effector domain of the bipartite response regulators"/>
    <property type="match status" value="1"/>
</dbReference>
<dbReference type="Gene3D" id="1.10.10.10">
    <property type="entry name" value="Winged helix-like DNA-binding domain superfamily/Winged helix DNA-binding domain"/>
    <property type="match status" value="1"/>
</dbReference>
<keyword evidence="1" id="KW-0805">Transcription regulation</keyword>
<dbReference type="SUPFAM" id="SSF75516">
    <property type="entry name" value="Pheromone-binding domain of LuxR-like quorum-sensing transcription factors"/>
    <property type="match status" value="1"/>
</dbReference>
<name>A0A759YRB4_SALER</name>
<gene>
    <name evidence="5" type="ORF">G8W61_004125</name>
</gene>
<keyword evidence="3" id="KW-0804">Transcription</keyword>
<dbReference type="InterPro" id="IPR036388">
    <property type="entry name" value="WH-like_DNA-bd_sf"/>
</dbReference>
<reference evidence="5" key="2">
    <citation type="submission" date="2020-02" db="EMBL/GenBank/DDBJ databases">
        <authorList>
            <consortium name="NCBI Pathogen Detection Project"/>
        </authorList>
    </citation>
    <scope>NUCLEOTIDE SEQUENCE</scope>
    <source>
        <strain evidence="5">MA.CK_94/00001630</strain>
    </source>
</reference>
<comment type="caution">
    <text evidence="5">The sequence shown here is derived from an EMBL/GenBank/DDBJ whole genome shotgun (WGS) entry which is preliminary data.</text>
</comment>
<evidence type="ECO:0000259" key="4">
    <source>
        <dbReference type="PROSITE" id="PS50043"/>
    </source>
</evidence>
<dbReference type="CDD" id="cd06170">
    <property type="entry name" value="LuxR_C_like"/>
    <property type="match status" value="1"/>
</dbReference>
<dbReference type="GO" id="GO:0006355">
    <property type="term" value="P:regulation of DNA-templated transcription"/>
    <property type="evidence" value="ECO:0007669"/>
    <property type="project" value="InterPro"/>
</dbReference>
<proteinExistence type="predicted"/>
<reference evidence="5" key="1">
    <citation type="journal article" date="2018" name="Genome Biol.">
        <title>SKESA: strategic k-mer extension for scrupulous assemblies.</title>
        <authorList>
            <person name="Souvorov A."/>
            <person name="Agarwala R."/>
            <person name="Lipman D.J."/>
        </authorList>
    </citation>
    <scope>NUCLEOTIDE SEQUENCE</scope>
    <source>
        <strain evidence="5">MA.CK_94/00001630</strain>
    </source>
</reference>
<dbReference type="AlphaFoldDB" id="A0A759YRB4"/>
<dbReference type="GO" id="GO:0003677">
    <property type="term" value="F:DNA binding"/>
    <property type="evidence" value="ECO:0007669"/>
    <property type="project" value="UniProtKB-KW"/>
</dbReference>
<evidence type="ECO:0000256" key="1">
    <source>
        <dbReference type="ARBA" id="ARBA00023015"/>
    </source>
</evidence>